<proteinExistence type="predicted"/>
<reference evidence="2" key="1">
    <citation type="submission" date="2015-11" db="EMBL/GenBank/DDBJ databases">
        <title>De novo transcriptome assembly of four potential Pierce s Disease insect vectors from Arizona vineyards.</title>
        <authorList>
            <person name="Tassone E.E."/>
        </authorList>
    </citation>
    <scope>NUCLEOTIDE SEQUENCE</scope>
</reference>
<protein>
    <submittedName>
        <fullName evidence="2">Uncharacterized protein</fullName>
    </submittedName>
</protein>
<name>A0A1B6F647_9HEMI</name>
<accession>A0A1B6F647</accession>
<dbReference type="EMBL" id="GECZ01031270">
    <property type="protein sequence ID" value="JAS38499.1"/>
    <property type="molecule type" value="Transcribed_RNA"/>
</dbReference>
<organism evidence="2">
    <name type="scientific">Cuerna arida</name>
    <dbReference type="NCBI Taxonomy" id="1464854"/>
    <lineage>
        <taxon>Eukaryota</taxon>
        <taxon>Metazoa</taxon>
        <taxon>Ecdysozoa</taxon>
        <taxon>Arthropoda</taxon>
        <taxon>Hexapoda</taxon>
        <taxon>Insecta</taxon>
        <taxon>Pterygota</taxon>
        <taxon>Neoptera</taxon>
        <taxon>Paraneoptera</taxon>
        <taxon>Hemiptera</taxon>
        <taxon>Auchenorrhyncha</taxon>
        <taxon>Membracoidea</taxon>
        <taxon>Cicadellidae</taxon>
        <taxon>Cicadellinae</taxon>
        <taxon>Proconiini</taxon>
        <taxon>Cuerna</taxon>
    </lineage>
</organism>
<evidence type="ECO:0000313" key="1">
    <source>
        <dbReference type="EMBL" id="JAS38499.1"/>
    </source>
</evidence>
<gene>
    <name evidence="2" type="ORF">g.2556</name>
    <name evidence="1" type="ORF">g.2557</name>
</gene>
<sequence length="191" mass="22530">MCDLRDKCSVAFISLILLYSVNSNFTDKFLKNVYSSLQLHEDKIVEMLQQPKPGEDTKLMEMLENYNQDLAQLVSAIREDNSTFSEARPFCDLGGPKFLKFKYDNDNLKKVFNWTEDHLKEMYYATGATQVLWWELRQLDPKGSTYPRIDNFTRDEVDFLHQMDKENRLNELLEFTKPDDFDRTDVPSKKS</sequence>
<evidence type="ECO:0000313" key="2">
    <source>
        <dbReference type="EMBL" id="JAS45551.1"/>
    </source>
</evidence>
<dbReference type="EMBL" id="GECZ01024218">
    <property type="protein sequence ID" value="JAS45551.1"/>
    <property type="molecule type" value="Transcribed_RNA"/>
</dbReference>
<dbReference type="AlphaFoldDB" id="A0A1B6F647"/>